<comment type="caution">
    <text evidence="4">The sequence shown here is derived from an EMBL/GenBank/DDBJ whole genome shotgun (WGS) entry which is preliminary data.</text>
</comment>
<proteinExistence type="predicted"/>
<dbReference type="GO" id="GO:0004497">
    <property type="term" value="F:monooxygenase activity"/>
    <property type="evidence" value="ECO:0007669"/>
    <property type="project" value="UniProtKB-KW"/>
</dbReference>
<accession>A0A2S3UKD9</accession>
<keyword evidence="2" id="KW-0503">Monooxygenase</keyword>
<evidence type="ECO:0000256" key="1">
    <source>
        <dbReference type="ARBA" id="ARBA00023002"/>
    </source>
</evidence>
<organism evidence="4 5">
    <name type="scientific">Roseibium marinum</name>
    <dbReference type="NCBI Taxonomy" id="281252"/>
    <lineage>
        <taxon>Bacteria</taxon>
        <taxon>Pseudomonadati</taxon>
        <taxon>Pseudomonadota</taxon>
        <taxon>Alphaproteobacteria</taxon>
        <taxon>Hyphomicrobiales</taxon>
        <taxon>Stappiaceae</taxon>
        <taxon>Roseibium</taxon>
    </lineage>
</organism>
<gene>
    <name evidence="4" type="ORF">CLV41_11779</name>
</gene>
<feature type="domain" description="FAD-binding" evidence="3">
    <location>
        <begin position="2"/>
        <end position="306"/>
    </location>
</feature>
<dbReference type="Gene3D" id="3.50.50.60">
    <property type="entry name" value="FAD/NAD(P)-binding domain"/>
    <property type="match status" value="1"/>
</dbReference>
<dbReference type="InterPro" id="IPR050493">
    <property type="entry name" value="FAD-dep_Monooxygenase_BioMet"/>
</dbReference>
<dbReference type="Pfam" id="PF01494">
    <property type="entry name" value="FAD_binding_3"/>
    <property type="match status" value="1"/>
</dbReference>
<dbReference type="GO" id="GO:0071949">
    <property type="term" value="F:FAD binding"/>
    <property type="evidence" value="ECO:0007669"/>
    <property type="project" value="InterPro"/>
</dbReference>
<dbReference type="PANTHER" id="PTHR13789">
    <property type="entry name" value="MONOOXYGENASE"/>
    <property type="match status" value="1"/>
</dbReference>
<dbReference type="PRINTS" id="PR00420">
    <property type="entry name" value="RNGMNOXGNASE"/>
</dbReference>
<dbReference type="InterPro" id="IPR036188">
    <property type="entry name" value="FAD/NAD-bd_sf"/>
</dbReference>
<keyword evidence="1" id="KW-0560">Oxidoreductase</keyword>
<evidence type="ECO:0000313" key="4">
    <source>
        <dbReference type="EMBL" id="POF28145.1"/>
    </source>
</evidence>
<reference evidence="4 5" key="1">
    <citation type="submission" date="2018-01" db="EMBL/GenBank/DDBJ databases">
        <title>Genomic Encyclopedia of Archaeal and Bacterial Type Strains, Phase II (KMG-II): from individual species to whole genera.</title>
        <authorList>
            <person name="Goeker M."/>
        </authorList>
    </citation>
    <scope>NUCLEOTIDE SEQUENCE [LARGE SCALE GENOMIC DNA]</scope>
    <source>
        <strain evidence="4 5">DSM 17023</strain>
    </source>
</reference>
<keyword evidence="5" id="KW-1185">Reference proteome</keyword>
<dbReference type="Proteomes" id="UP000236959">
    <property type="component" value="Unassembled WGS sequence"/>
</dbReference>
<dbReference type="OrthoDB" id="5499180at2"/>
<dbReference type="InterPro" id="IPR002938">
    <property type="entry name" value="FAD-bd"/>
</dbReference>
<sequence>MKIAIAGAGIGGLAVAILIERLGHEISVFEQFHEPAPVGSGLMIQPVGLEVLRLAGAAEAVQAHATPIARVLGHSAMTGRRVLDVSYGRTPGLGIHRASLFFALYERARGLNLSWHSGRRVSGFDDGRLQFEGGSVSEEFDLVIDASGANSVLSPLKARTLAFGAIWGTVDWVPGVLPDDHLSQRYRRADRMIGVLPVGRMPGDDCRKAAFFWSLRQGGYDDWRRAGLRSWKDEALSLWPEAGPFIDQIGDPDQMTMARYSHGTLKKVWNGRIVFIGDAAHRASPQLGQGANMALLDAAALARALETLPADLALPAYGRARRWHVGVYQAFSAVFTPAYQSDSRWLPALRDHVLFPASRIPPVPALLSRLIAGTLVPSGAI</sequence>
<evidence type="ECO:0000313" key="5">
    <source>
        <dbReference type="Proteomes" id="UP000236959"/>
    </source>
</evidence>
<dbReference type="PANTHER" id="PTHR13789:SF309">
    <property type="entry name" value="PUTATIVE (AFU_ORTHOLOGUE AFUA_6G14510)-RELATED"/>
    <property type="match status" value="1"/>
</dbReference>
<dbReference type="SUPFAM" id="SSF51905">
    <property type="entry name" value="FAD/NAD(P)-binding domain"/>
    <property type="match status" value="1"/>
</dbReference>
<name>A0A2S3UKD9_9HYPH</name>
<dbReference type="RefSeq" id="WP_103225295.1">
    <property type="nucleotide sequence ID" value="NZ_PPCN01000017.1"/>
</dbReference>
<evidence type="ECO:0000256" key="2">
    <source>
        <dbReference type="ARBA" id="ARBA00023033"/>
    </source>
</evidence>
<dbReference type="AlphaFoldDB" id="A0A2S3UKD9"/>
<dbReference type="EMBL" id="PPCN01000017">
    <property type="protein sequence ID" value="POF28145.1"/>
    <property type="molecule type" value="Genomic_DNA"/>
</dbReference>
<evidence type="ECO:0000259" key="3">
    <source>
        <dbReference type="Pfam" id="PF01494"/>
    </source>
</evidence>
<protein>
    <submittedName>
        <fullName evidence="4">2-polyprenyl-6-methoxyphenol hydroxylase-like FAD-dependent oxidoreductase</fullName>
    </submittedName>
</protein>